<dbReference type="SMART" id="SM00448">
    <property type="entry name" value="REC"/>
    <property type="match status" value="2"/>
</dbReference>
<comment type="caution">
    <text evidence="14">The sequence shown here is derived from an EMBL/GenBank/DDBJ whole genome shotgun (WGS) entry which is preliminary data.</text>
</comment>
<keyword evidence="15" id="KW-1185">Reference proteome</keyword>
<name>A0A017HQN5_9RHOB</name>
<dbReference type="InterPro" id="IPR003018">
    <property type="entry name" value="GAF"/>
</dbReference>
<dbReference type="SMART" id="SM00387">
    <property type="entry name" value="HATPase_c"/>
    <property type="match status" value="1"/>
</dbReference>
<feature type="coiled-coil region" evidence="9">
    <location>
        <begin position="229"/>
        <end position="256"/>
    </location>
</feature>
<dbReference type="HOGENOM" id="CLU_000445_127_1_5"/>
<dbReference type="InterPro" id="IPR003594">
    <property type="entry name" value="HATPase_dom"/>
</dbReference>
<dbReference type="RefSeq" id="WP_211262867.1">
    <property type="nucleotide sequence ID" value="NZ_KK088571.1"/>
</dbReference>
<feature type="region of interest" description="Disordered" evidence="10">
    <location>
        <begin position="1"/>
        <end position="39"/>
    </location>
</feature>
<dbReference type="CDD" id="cd00082">
    <property type="entry name" value="HisKA"/>
    <property type="match status" value="1"/>
</dbReference>
<dbReference type="InterPro" id="IPR004358">
    <property type="entry name" value="Sig_transdc_His_kin-like_C"/>
</dbReference>
<feature type="domain" description="HAMP" evidence="13">
    <location>
        <begin position="111"/>
        <end position="163"/>
    </location>
</feature>
<dbReference type="SUPFAM" id="SSF55781">
    <property type="entry name" value="GAF domain-like"/>
    <property type="match status" value="1"/>
</dbReference>
<dbReference type="InterPro" id="IPR036890">
    <property type="entry name" value="HATPase_C_sf"/>
</dbReference>
<dbReference type="SMART" id="SM00304">
    <property type="entry name" value="HAMP"/>
    <property type="match status" value="3"/>
</dbReference>
<dbReference type="Gene3D" id="3.30.565.10">
    <property type="entry name" value="Histidine kinase-like ATPase, C-terminal domain"/>
    <property type="match status" value="1"/>
</dbReference>
<dbReference type="EMBL" id="AOSK01000062">
    <property type="protein sequence ID" value="EYD76034.1"/>
    <property type="molecule type" value="Genomic_DNA"/>
</dbReference>
<evidence type="ECO:0000256" key="7">
    <source>
        <dbReference type="ARBA" id="ARBA00023012"/>
    </source>
</evidence>
<evidence type="ECO:0000256" key="2">
    <source>
        <dbReference type="ARBA" id="ARBA00004370"/>
    </source>
</evidence>
<evidence type="ECO:0000256" key="8">
    <source>
        <dbReference type="PROSITE-ProRule" id="PRU00169"/>
    </source>
</evidence>
<evidence type="ECO:0000313" key="14">
    <source>
        <dbReference type="EMBL" id="EYD76034.1"/>
    </source>
</evidence>
<dbReference type="Gene3D" id="1.10.287.130">
    <property type="match status" value="1"/>
</dbReference>
<dbReference type="PANTHER" id="PTHR45339">
    <property type="entry name" value="HYBRID SIGNAL TRANSDUCTION HISTIDINE KINASE J"/>
    <property type="match status" value="1"/>
</dbReference>
<feature type="modified residue" description="4-aspartylphosphate" evidence="8">
    <location>
        <position position="823"/>
    </location>
</feature>
<keyword evidence="5" id="KW-0808">Transferase</keyword>
<dbReference type="PRINTS" id="PR00344">
    <property type="entry name" value="BCTRLSENSOR"/>
</dbReference>
<dbReference type="Gene3D" id="3.40.50.2300">
    <property type="match status" value="2"/>
</dbReference>
<dbReference type="InterPro" id="IPR011006">
    <property type="entry name" value="CheY-like_superfamily"/>
</dbReference>
<dbReference type="CDD" id="cd16922">
    <property type="entry name" value="HATPase_EvgS-ArcB-TorS-like"/>
    <property type="match status" value="1"/>
</dbReference>
<dbReference type="InterPro" id="IPR029016">
    <property type="entry name" value="GAF-like_dom_sf"/>
</dbReference>
<feature type="domain" description="Histidine kinase" evidence="11">
    <location>
        <begin position="507"/>
        <end position="737"/>
    </location>
</feature>
<dbReference type="CDD" id="cd17546">
    <property type="entry name" value="REC_hyHK_CKI1_RcsC-like"/>
    <property type="match status" value="1"/>
</dbReference>
<dbReference type="InterPro" id="IPR005467">
    <property type="entry name" value="His_kinase_dom"/>
</dbReference>
<feature type="domain" description="HAMP" evidence="13">
    <location>
        <begin position="33"/>
        <end position="71"/>
    </location>
</feature>
<feature type="domain" description="Response regulatory" evidence="12">
    <location>
        <begin position="774"/>
        <end position="887"/>
    </location>
</feature>
<dbReference type="FunFam" id="3.30.565.10:FF:000010">
    <property type="entry name" value="Sensor histidine kinase RcsC"/>
    <property type="match status" value="1"/>
</dbReference>
<dbReference type="PROSITE" id="PS50885">
    <property type="entry name" value="HAMP"/>
    <property type="match status" value="3"/>
</dbReference>
<dbReference type="Pfam" id="PF00512">
    <property type="entry name" value="HisKA"/>
    <property type="match status" value="1"/>
</dbReference>
<keyword evidence="9" id="KW-0175">Coiled coil</keyword>
<dbReference type="SUPFAM" id="SSF52172">
    <property type="entry name" value="CheY-like"/>
    <property type="match status" value="2"/>
</dbReference>
<evidence type="ECO:0000256" key="9">
    <source>
        <dbReference type="SAM" id="Coils"/>
    </source>
</evidence>
<dbReference type="Gene3D" id="1.20.120.1530">
    <property type="match status" value="1"/>
</dbReference>
<dbReference type="SUPFAM" id="SSF58104">
    <property type="entry name" value="Methyl-accepting chemotaxis protein (MCP) signaling domain"/>
    <property type="match status" value="1"/>
</dbReference>
<evidence type="ECO:0000256" key="5">
    <source>
        <dbReference type="ARBA" id="ARBA00022679"/>
    </source>
</evidence>
<feature type="coiled-coil region" evidence="9">
    <location>
        <begin position="449"/>
        <end position="493"/>
    </location>
</feature>
<evidence type="ECO:0000256" key="4">
    <source>
        <dbReference type="ARBA" id="ARBA00022553"/>
    </source>
</evidence>
<feature type="domain" description="HAMP" evidence="13">
    <location>
        <begin position="203"/>
        <end position="255"/>
    </location>
</feature>
<keyword evidence="7" id="KW-0902">Two-component regulatory system</keyword>
<dbReference type="SMART" id="SM00065">
    <property type="entry name" value="GAF"/>
    <property type="match status" value="1"/>
</dbReference>
<protein>
    <recommendedName>
        <fullName evidence="3">histidine kinase</fullName>
        <ecNumber evidence="3">2.7.13.3</ecNumber>
    </recommendedName>
</protein>
<feature type="compositionally biased region" description="Basic and acidic residues" evidence="10">
    <location>
        <begin position="24"/>
        <end position="39"/>
    </location>
</feature>
<dbReference type="Pfam" id="PF13185">
    <property type="entry name" value="GAF_2"/>
    <property type="match status" value="1"/>
</dbReference>
<sequence>MRGVAGTWKDLTDNVNAMAQPDRAGAEHRGGDDRRGAGDLSKKITVDVKGEILELKSTINTMVDQLNSFAGEVTRVAREVGTEGKLGGQARVEGVAGTWKDLTDNVNLMATNLTNQVRGIAEVVTAVAQGNLKRKLAVDAKGEIAALADTINGMIETLATFADQVTNVAREVGVEGKLGGQARVPGAAGLWRDLTDNVNAMAANLTSQVRSIADVATAVTKGDLSRSIAVEASGEMAALKDNINEMIRNLKDQTLKNAEQDWLKTNLARFSRMLQGERDLSTVSRLIMSELAPLVNAQYGVFYVTTREEERFYLDLAASYGADSPANMRTRIEPREGLIGQAAADKRVIVLNNVPPDFVRISSGLGEARPASVIILPALFEDDVKAVIELASFGEFSDTHQSFLNQLMESVGIVLNTIAATMRTEGLLKQSQLLTAELQARQSELTTKQGELHATNEELQEKAQLLENEKKQVENKNLEIEMARRALEEKAEQLALTSKYKSEFLANMSHELRTPLNSLLILSKLLASNQKGNLDEKQVEFARTINSAGTDLLSLINDILDLSKIESGTVTIELGEMPVAQMKQHMERTFRQLAADKGLGFAIHVDPALPETIRTDEKRLQQVVLNLLSNAFKFTSEGQVTLDISLVGTASSGGVKRRGPSLAIAVTDTGIGIPMDKQKLIFEAFQQADGTTSRKYGGTGLGLSISREIARLLGGELSVESAPGKGSRFTLTIPLRAPAANGPSLPREAVPADGASAGAEVTDDRESIGPNDRVVMIVEDDPTFGAILMRLAREVGLRAVLSTAGAGTLALARRLVPDAITLDLGLSDIDGWVLFDLLRHDPKTRHIPIHVVSGSEQNATLTAKGAASVWTKPVEPEALSRIFEEMRDKGPRAQRSVLVVDADADRRLSIVGALRDGITTVTAAAAPPGKEAEPHDLVVVALGRGAEENRKLLEAIGSGRIVLFGETADAIEQARAARPGLAVEGRAQTASQLGQVVASLLAGGPADPAEAPADAADLKGAKVLIVDDDIRNIFSLTSVLETLGIEVLHAERGQEGIRILESTSDVDAALIDIMMPDMDGYETMREIRRRPQLRDLPLISVTAKAMKGDRAKCLDAGASDYIAKPVDLDLLLALLRVWIGRSRGRRGADGAAAAQPVPA</sequence>
<dbReference type="PROSITE" id="PS50110">
    <property type="entry name" value="RESPONSE_REGULATORY"/>
    <property type="match status" value="2"/>
</dbReference>
<gene>
    <name evidence="14" type="ORF">Rumeso_02463</name>
</gene>
<dbReference type="PROSITE" id="PS50109">
    <property type="entry name" value="HIS_KIN"/>
    <property type="match status" value="1"/>
</dbReference>
<dbReference type="GO" id="GO:0000155">
    <property type="term" value="F:phosphorelay sensor kinase activity"/>
    <property type="evidence" value="ECO:0007669"/>
    <property type="project" value="InterPro"/>
</dbReference>
<dbReference type="InterPro" id="IPR003661">
    <property type="entry name" value="HisK_dim/P_dom"/>
</dbReference>
<evidence type="ECO:0000259" key="13">
    <source>
        <dbReference type="PROSITE" id="PS50885"/>
    </source>
</evidence>
<evidence type="ECO:0000256" key="6">
    <source>
        <dbReference type="ARBA" id="ARBA00022777"/>
    </source>
</evidence>
<evidence type="ECO:0000259" key="12">
    <source>
        <dbReference type="PROSITE" id="PS50110"/>
    </source>
</evidence>
<comment type="subcellular location">
    <subcellularLocation>
        <location evidence="2">Membrane</location>
    </subcellularLocation>
</comment>
<dbReference type="SUPFAM" id="SSF55874">
    <property type="entry name" value="ATPase domain of HSP90 chaperone/DNA topoisomerase II/histidine kinase"/>
    <property type="match status" value="1"/>
</dbReference>
<dbReference type="STRING" id="442562.Rumeso_02463"/>
<proteinExistence type="predicted"/>
<keyword evidence="6 14" id="KW-0418">Kinase</keyword>
<evidence type="ECO:0000256" key="3">
    <source>
        <dbReference type="ARBA" id="ARBA00012438"/>
    </source>
</evidence>
<dbReference type="Pfam" id="PF18947">
    <property type="entry name" value="HAMP_2"/>
    <property type="match status" value="1"/>
</dbReference>
<organism evidence="14 15">
    <name type="scientific">Rubellimicrobium mesophilum DSM 19309</name>
    <dbReference type="NCBI Taxonomy" id="442562"/>
    <lineage>
        <taxon>Bacteria</taxon>
        <taxon>Pseudomonadati</taxon>
        <taxon>Pseudomonadota</taxon>
        <taxon>Alphaproteobacteria</taxon>
        <taxon>Rhodobacterales</taxon>
        <taxon>Roseobacteraceae</taxon>
        <taxon>Rubellimicrobium</taxon>
    </lineage>
</organism>
<feature type="modified residue" description="4-aspartylphosphate" evidence="8">
    <location>
        <position position="1072"/>
    </location>
</feature>
<dbReference type="InterPro" id="IPR003660">
    <property type="entry name" value="HAMP_dom"/>
</dbReference>
<feature type="domain" description="Response regulatory" evidence="12">
    <location>
        <begin position="1022"/>
        <end position="1139"/>
    </location>
</feature>
<dbReference type="Pfam" id="PF00072">
    <property type="entry name" value="Response_reg"/>
    <property type="match status" value="2"/>
</dbReference>
<dbReference type="CDD" id="cd06225">
    <property type="entry name" value="HAMP"/>
    <property type="match status" value="3"/>
</dbReference>
<dbReference type="SMART" id="SM00388">
    <property type="entry name" value="HisKA"/>
    <property type="match status" value="1"/>
</dbReference>
<dbReference type="PANTHER" id="PTHR45339:SF1">
    <property type="entry name" value="HYBRID SIGNAL TRANSDUCTION HISTIDINE KINASE J"/>
    <property type="match status" value="1"/>
</dbReference>
<dbReference type="InterPro" id="IPR001789">
    <property type="entry name" value="Sig_transdc_resp-reg_receiver"/>
</dbReference>
<feature type="region of interest" description="Disordered" evidence="10">
    <location>
        <begin position="740"/>
        <end position="767"/>
    </location>
</feature>
<dbReference type="AlphaFoldDB" id="A0A017HQN5"/>
<evidence type="ECO:0000256" key="1">
    <source>
        <dbReference type="ARBA" id="ARBA00000085"/>
    </source>
</evidence>
<accession>A0A017HQN5</accession>
<dbReference type="SUPFAM" id="SSF47384">
    <property type="entry name" value="Homodimeric domain of signal transducing histidine kinase"/>
    <property type="match status" value="1"/>
</dbReference>
<keyword evidence="4 8" id="KW-0597">Phosphoprotein</keyword>
<dbReference type="InterPro" id="IPR036097">
    <property type="entry name" value="HisK_dim/P_sf"/>
</dbReference>
<reference evidence="14 15" key="1">
    <citation type="submission" date="2013-02" db="EMBL/GenBank/DDBJ databases">
        <authorList>
            <person name="Fiebig A."/>
            <person name="Goeker M."/>
            <person name="Klenk H.-P.P."/>
        </authorList>
    </citation>
    <scope>NUCLEOTIDE SEQUENCE [LARGE SCALE GENOMIC DNA]</scope>
    <source>
        <strain evidence="14 15">DSM 19309</strain>
    </source>
</reference>
<evidence type="ECO:0000313" key="15">
    <source>
        <dbReference type="Proteomes" id="UP000019666"/>
    </source>
</evidence>
<comment type="catalytic activity">
    <reaction evidence="1">
        <text>ATP + protein L-histidine = ADP + protein N-phospho-L-histidine.</text>
        <dbReference type="EC" id="2.7.13.3"/>
    </reaction>
</comment>
<dbReference type="FunFam" id="1.20.120.1530:FF:000002">
    <property type="entry name" value="Two-component osmosensing histidine kinase"/>
    <property type="match status" value="1"/>
</dbReference>
<dbReference type="Pfam" id="PF00672">
    <property type="entry name" value="HAMP"/>
    <property type="match status" value="2"/>
</dbReference>
<dbReference type="PATRIC" id="fig|442562.3.peg.2429"/>
<evidence type="ECO:0000259" key="11">
    <source>
        <dbReference type="PROSITE" id="PS50109"/>
    </source>
</evidence>
<evidence type="ECO:0000256" key="10">
    <source>
        <dbReference type="SAM" id="MobiDB-lite"/>
    </source>
</evidence>
<dbReference type="Proteomes" id="UP000019666">
    <property type="component" value="Unassembled WGS sequence"/>
</dbReference>
<dbReference type="EC" id="2.7.13.3" evidence="3"/>
<dbReference type="Gene3D" id="3.30.450.40">
    <property type="match status" value="1"/>
</dbReference>
<dbReference type="Pfam" id="PF02518">
    <property type="entry name" value="HATPase_c"/>
    <property type="match status" value="1"/>
</dbReference>
<dbReference type="GO" id="GO:0016020">
    <property type="term" value="C:membrane"/>
    <property type="evidence" value="ECO:0007669"/>
    <property type="project" value="UniProtKB-SubCell"/>
</dbReference>